<protein>
    <submittedName>
        <fullName evidence="3">tRNA 2-selenouridine(34) synthase MnmH</fullName>
    </submittedName>
</protein>
<evidence type="ECO:0000313" key="4">
    <source>
        <dbReference type="Proteomes" id="UP000267430"/>
    </source>
</evidence>
<name>A0A3S0VI90_9BACI</name>
<dbReference type="PANTHER" id="PTHR30401:SF0">
    <property type="entry name" value="TRNA 2-SELENOURIDINE SYNTHASE"/>
    <property type="match status" value="1"/>
</dbReference>
<dbReference type="GO" id="GO:0043828">
    <property type="term" value="F:tRNA 2-selenouridine synthase activity"/>
    <property type="evidence" value="ECO:0007669"/>
    <property type="project" value="InterPro"/>
</dbReference>
<dbReference type="AlphaFoldDB" id="A0A3S0VI90"/>
<dbReference type="InterPro" id="IPR036873">
    <property type="entry name" value="Rhodanese-like_dom_sf"/>
</dbReference>
<accession>A0A3S0VI90</accession>
<keyword evidence="1" id="KW-0711">Selenium</keyword>
<keyword evidence="4" id="KW-1185">Reference proteome</keyword>
<evidence type="ECO:0000256" key="1">
    <source>
        <dbReference type="ARBA" id="ARBA00023266"/>
    </source>
</evidence>
<reference evidence="3 4" key="1">
    <citation type="submission" date="2018-12" db="EMBL/GenBank/DDBJ databases">
        <title>Bacillus chawlae sp. nov., Bacillus glennii sp. nov., and Bacillus saganii sp. nov. Isolated from the Vehicle Assembly Building at Kennedy Space Center where the Viking Spacecraft were Assembled.</title>
        <authorList>
            <person name="Seuylemezian A."/>
            <person name="Vaishampayan P."/>
        </authorList>
    </citation>
    <scope>NUCLEOTIDE SEQUENCE [LARGE SCALE GENOMIC DNA]</scope>
    <source>
        <strain evidence="3 4">L5</strain>
    </source>
</reference>
<sequence length="357" mass="40496">MKELSIDEFIQKPDSIAIDVRSPIEFEEGSIPHAKNLPLFTNEERTEIGTIYKQSGSEAAKWRAMQIVSPKLPGLLGEIKRVQESGKEPVLFCWRGGSRSQSMAAFATLSGIEVSRIAGGYRAYRERILEKTPDLVQGKAIVLHGMTGVGKTLILHGLKQKGYPILDLEGIAKHRGSVFGDFGEEKPHNQKIFDSLLFDGLSSIQSKDFFLMEAESKRIGRATQPDFLLKAKEEGIHISVCASMEKRIERTYQEYVTPYKECSWFKDRVWESLQKIERRIKNKQTLENLYHAVKSENYEQLINILFVDYYDPRYSHKENSYEGGFFFVDADSIQAAVAEIEKIIEKTGFSKPAAIGI</sequence>
<organism evidence="3 4">
    <name type="scientific">Peribacillus cavernae</name>
    <dbReference type="NCBI Taxonomy" id="1674310"/>
    <lineage>
        <taxon>Bacteria</taxon>
        <taxon>Bacillati</taxon>
        <taxon>Bacillota</taxon>
        <taxon>Bacilli</taxon>
        <taxon>Bacillales</taxon>
        <taxon>Bacillaceae</taxon>
        <taxon>Peribacillus</taxon>
    </lineage>
</organism>
<dbReference type="PANTHER" id="PTHR30401">
    <property type="entry name" value="TRNA 2-SELENOURIDINE SYNTHASE"/>
    <property type="match status" value="1"/>
</dbReference>
<feature type="domain" description="Rhodanese" evidence="2">
    <location>
        <begin position="11"/>
        <end position="133"/>
    </location>
</feature>
<dbReference type="InterPro" id="IPR058840">
    <property type="entry name" value="AAA_SelU"/>
</dbReference>
<dbReference type="EMBL" id="RYZZ01000001">
    <property type="protein sequence ID" value="RUQ32539.1"/>
    <property type="molecule type" value="Genomic_DNA"/>
</dbReference>
<dbReference type="Pfam" id="PF26341">
    <property type="entry name" value="AAA_SelU"/>
    <property type="match status" value="1"/>
</dbReference>
<gene>
    <name evidence="3" type="primary">mnmH</name>
    <name evidence="3" type="ORF">ELQ35_00090</name>
</gene>
<dbReference type="Proteomes" id="UP000267430">
    <property type="component" value="Unassembled WGS sequence"/>
</dbReference>
<dbReference type="InterPro" id="IPR001763">
    <property type="entry name" value="Rhodanese-like_dom"/>
</dbReference>
<dbReference type="Gene3D" id="3.40.250.10">
    <property type="entry name" value="Rhodanese-like domain"/>
    <property type="match status" value="1"/>
</dbReference>
<dbReference type="PROSITE" id="PS50206">
    <property type="entry name" value="RHODANESE_3"/>
    <property type="match status" value="1"/>
</dbReference>
<evidence type="ECO:0000259" key="2">
    <source>
        <dbReference type="PROSITE" id="PS50206"/>
    </source>
</evidence>
<dbReference type="SUPFAM" id="SSF52821">
    <property type="entry name" value="Rhodanese/Cell cycle control phosphatase"/>
    <property type="match status" value="1"/>
</dbReference>
<dbReference type="Pfam" id="PF00581">
    <property type="entry name" value="Rhodanese"/>
    <property type="match status" value="1"/>
</dbReference>
<dbReference type="InterPro" id="IPR027417">
    <property type="entry name" value="P-loop_NTPase"/>
</dbReference>
<dbReference type="InterPro" id="IPR017582">
    <property type="entry name" value="SelU"/>
</dbReference>
<dbReference type="OrthoDB" id="9808735at2"/>
<proteinExistence type="predicted"/>
<dbReference type="NCBIfam" id="NF008750">
    <property type="entry name" value="PRK11784.1-2"/>
    <property type="match status" value="1"/>
</dbReference>
<evidence type="ECO:0000313" key="3">
    <source>
        <dbReference type="EMBL" id="RUQ32539.1"/>
    </source>
</evidence>
<dbReference type="SUPFAM" id="SSF52540">
    <property type="entry name" value="P-loop containing nucleoside triphosphate hydrolases"/>
    <property type="match status" value="1"/>
</dbReference>
<dbReference type="SMART" id="SM00450">
    <property type="entry name" value="RHOD"/>
    <property type="match status" value="1"/>
</dbReference>
<comment type="caution">
    <text evidence="3">The sequence shown here is derived from an EMBL/GenBank/DDBJ whole genome shotgun (WGS) entry which is preliminary data.</text>
</comment>
<dbReference type="NCBIfam" id="TIGR03167">
    <property type="entry name" value="tRNA_sel_U_synt"/>
    <property type="match status" value="1"/>
</dbReference>
<dbReference type="GO" id="GO:0002098">
    <property type="term" value="P:tRNA wobble uridine modification"/>
    <property type="evidence" value="ECO:0007669"/>
    <property type="project" value="InterPro"/>
</dbReference>
<dbReference type="Gene3D" id="3.40.50.300">
    <property type="entry name" value="P-loop containing nucleotide triphosphate hydrolases"/>
    <property type="match status" value="1"/>
</dbReference>